<evidence type="ECO:0000313" key="7">
    <source>
        <dbReference type="Proteomes" id="UP000000560"/>
    </source>
</evidence>
<dbReference type="GO" id="GO:0000139">
    <property type="term" value="C:Golgi membrane"/>
    <property type="evidence" value="ECO:0000318"/>
    <property type="project" value="GO_Central"/>
</dbReference>
<dbReference type="HOGENOM" id="CLU_021434_0_0_1"/>
<keyword evidence="2" id="KW-0328">Glycosyltransferase</keyword>
<evidence type="ECO:0000256" key="3">
    <source>
        <dbReference type="ARBA" id="ARBA00022679"/>
    </source>
</evidence>
<dbReference type="FunFam" id="3.90.550.10:FF:000117">
    <property type="entry name" value="Glycosyltransferase family 34 protein"/>
    <property type="match status" value="1"/>
</dbReference>
<accession>C8VBP8</accession>
<dbReference type="OMA" id="GEMYHYR"/>
<proteinExistence type="inferred from homology"/>
<keyword evidence="5" id="KW-0472">Membrane</keyword>
<comment type="similarity">
    <text evidence="1">Belongs to the glycosyltransferase 34 family.</text>
</comment>
<evidence type="ECO:0000256" key="5">
    <source>
        <dbReference type="SAM" id="Phobius"/>
    </source>
</evidence>
<dbReference type="PANTHER" id="PTHR31306">
    <property type="entry name" value="ALPHA-1,6-MANNOSYLTRANSFERASE MNN11-RELATED"/>
    <property type="match status" value="1"/>
</dbReference>
<dbReference type="STRING" id="227321.Q5AVW8"/>
<organism evidence="6 7">
    <name type="scientific">Emericella nidulans (strain FGSC A4 / ATCC 38163 / CBS 112.46 / NRRL 194 / M139)</name>
    <name type="common">Aspergillus nidulans</name>
    <dbReference type="NCBI Taxonomy" id="227321"/>
    <lineage>
        <taxon>Eukaryota</taxon>
        <taxon>Fungi</taxon>
        <taxon>Dikarya</taxon>
        <taxon>Ascomycota</taxon>
        <taxon>Pezizomycotina</taxon>
        <taxon>Eurotiomycetes</taxon>
        <taxon>Eurotiomycetidae</taxon>
        <taxon>Eurotiales</taxon>
        <taxon>Aspergillaceae</taxon>
        <taxon>Aspergillus</taxon>
        <taxon>Aspergillus subgen. Nidulantes</taxon>
    </lineage>
</organism>
<keyword evidence="3" id="KW-0808">Transferase</keyword>
<dbReference type="OrthoDB" id="407658at2759"/>
<dbReference type="eggNOG" id="KOG4748">
    <property type="taxonomic scope" value="Eukaryota"/>
</dbReference>
<evidence type="ECO:0000313" key="6">
    <source>
        <dbReference type="EMBL" id="CBF79634.1"/>
    </source>
</evidence>
<dbReference type="FunCoup" id="Q5AVW8">
    <property type="interactions" value="132"/>
</dbReference>
<feature type="region of interest" description="Disordered" evidence="4">
    <location>
        <begin position="1"/>
        <end position="29"/>
    </location>
</feature>
<protein>
    <submittedName>
        <fullName evidence="6">Alpha-1,6-mannosyltransferase subunit, putative (AFU_orthologue AFUA_2G14910)</fullName>
    </submittedName>
</protein>
<dbReference type="PANTHER" id="PTHR31306:SF5">
    <property type="entry name" value="ALPHA-1,6-MANNOSYLTRANSFERASE MNN10-RELATED"/>
    <property type="match status" value="1"/>
</dbReference>
<evidence type="ECO:0000256" key="2">
    <source>
        <dbReference type="ARBA" id="ARBA00022676"/>
    </source>
</evidence>
<evidence type="ECO:0000256" key="4">
    <source>
        <dbReference type="SAM" id="MobiDB-lite"/>
    </source>
</evidence>
<dbReference type="VEuPathDB" id="FungiDB:AN7562"/>
<gene>
    <name evidence="6" type="ORF">ANIA_07562</name>
</gene>
<dbReference type="Gene3D" id="3.90.550.10">
    <property type="entry name" value="Spore Coat Polysaccharide Biosynthesis Protein SpsA, Chain A"/>
    <property type="match status" value="1"/>
</dbReference>
<evidence type="ECO:0000256" key="1">
    <source>
        <dbReference type="ARBA" id="ARBA00005664"/>
    </source>
</evidence>
<dbReference type="GO" id="GO:0000917">
    <property type="term" value="P:division septum assembly"/>
    <property type="evidence" value="ECO:0007669"/>
    <property type="project" value="EnsemblFungi"/>
</dbReference>
<dbReference type="AlphaFoldDB" id="Q5AVW8"/>
<feature type="compositionally biased region" description="Polar residues" evidence="4">
    <location>
        <begin position="20"/>
        <end position="29"/>
    </location>
</feature>
<sequence>MSLPRSPSPSPGKGWSSPRLTSGSGRSTPYISLYPPNPLDPWLVAKAKSEDVRGYPSFSTRKSGFFLRFKRQIIETLPKFNMWSRPPKEYTEKDDSIYRRGRGWRSLWFGRTALRRRRSRLFLALFLLLFGYLFLWTSFVELFRRSIFGSGQKFVIILQSNTEGGVMEWKGAREWAIERNSISNKKEYAKRWGYKLEVVNMLAKKRYSHEWREGWEKVDILRETMKKYPTAEWFWWLDLNTYIMENSYSLEDHLFDRLDEVVYRDINEYNPLNITHPPTQPYLDEVSRSAIGDNDPGSIHLLLSQDCGGFNLGSFFVHRSLFSERLLDTWWDPVMYEQRHMQWEHKEQDALEYLYINQPWIRSSVAFAPQRYFNSFPPGACGDSLDPMVHYTPDARDFVVNMAGCDFGRDCWDEMYQYREYSKWLNRPIWERLRDRYLELYHALFGEGEGPGYFVDTVQGY</sequence>
<keyword evidence="5" id="KW-1133">Transmembrane helix</keyword>
<keyword evidence="5" id="KW-0812">Transmembrane</keyword>
<dbReference type="Pfam" id="PF05637">
    <property type="entry name" value="Glyco_transf_34"/>
    <property type="match status" value="1"/>
</dbReference>
<reference evidence="7" key="1">
    <citation type="journal article" date="2005" name="Nature">
        <title>Sequencing of Aspergillus nidulans and comparative analysis with A. fumigatus and A. oryzae.</title>
        <authorList>
            <person name="Galagan J.E."/>
            <person name="Calvo S.E."/>
            <person name="Cuomo C."/>
            <person name="Ma L.J."/>
            <person name="Wortman J.R."/>
            <person name="Batzoglou S."/>
            <person name="Lee S.I."/>
            <person name="Basturkmen M."/>
            <person name="Spevak C.C."/>
            <person name="Clutterbuck J."/>
            <person name="Kapitonov V."/>
            <person name="Jurka J."/>
            <person name="Scazzocchio C."/>
            <person name="Farman M."/>
            <person name="Butler J."/>
            <person name="Purcell S."/>
            <person name="Harris S."/>
            <person name="Braus G.H."/>
            <person name="Draht O."/>
            <person name="Busch S."/>
            <person name="D'Enfert C."/>
            <person name="Bouchier C."/>
            <person name="Goldman G.H."/>
            <person name="Bell-Pedersen D."/>
            <person name="Griffiths-Jones S."/>
            <person name="Doonan J.H."/>
            <person name="Yu J."/>
            <person name="Vienken K."/>
            <person name="Pain A."/>
            <person name="Freitag M."/>
            <person name="Selker E.U."/>
            <person name="Archer D.B."/>
            <person name="Penalva M.A."/>
            <person name="Oakley B.R."/>
            <person name="Momany M."/>
            <person name="Tanaka T."/>
            <person name="Kumagai T."/>
            <person name="Asai K."/>
            <person name="Machida M."/>
            <person name="Nierman W.C."/>
            <person name="Denning D.W."/>
            <person name="Caddick M."/>
            <person name="Hynes M."/>
            <person name="Paoletti M."/>
            <person name="Fischer R."/>
            <person name="Miller B."/>
            <person name="Dyer P."/>
            <person name="Sachs M.S."/>
            <person name="Osmani S.A."/>
            <person name="Birren B.W."/>
        </authorList>
    </citation>
    <scope>NUCLEOTIDE SEQUENCE [LARGE SCALE GENOMIC DNA]</scope>
    <source>
        <strain evidence="7">FGSC A4 / ATCC 38163 / CBS 112.46 / NRRL 194 / M139</strain>
    </source>
</reference>
<dbReference type="GO" id="GO:0000136">
    <property type="term" value="C:mannan polymerase complex"/>
    <property type="evidence" value="ECO:0007669"/>
    <property type="project" value="EnsemblFungi"/>
</dbReference>
<dbReference type="GO" id="GO:0000009">
    <property type="term" value="F:alpha-1,6-mannosyltransferase activity"/>
    <property type="evidence" value="ECO:0007669"/>
    <property type="project" value="EnsemblFungi"/>
</dbReference>
<dbReference type="InParanoid" id="Q5AVW8"/>
<dbReference type="GeneID" id="2869745"/>
<dbReference type="RefSeq" id="XP_680831.1">
    <property type="nucleotide sequence ID" value="XM_675739.1"/>
</dbReference>
<feature type="compositionally biased region" description="Pro residues" evidence="4">
    <location>
        <begin position="1"/>
        <end position="10"/>
    </location>
</feature>
<dbReference type="CAZy" id="GT34">
    <property type="family name" value="Glycosyltransferase Family 34"/>
</dbReference>
<dbReference type="GO" id="GO:0006487">
    <property type="term" value="P:protein N-linked glycosylation"/>
    <property type="evidence" value="ECO:0000318"/>
    <property type="project" value="GO_Central"/>
</dbReference>
<feature type="transmembrane region" description="Helical" evidence="5">
    <location>
        <begin position="121"/>
        <end position="139"/>
    </location>
</feature>
<dbReference type="GO" id="GO:0007114">
    <property type="term" value="P:cell budding"/>
    <property type="evidence" value="ECO:0007669"/>
    <property type="project" value="EnsemblFungi"/>
</dbReference>
<dbReference type="GO" id="GO:0000032">
    <property type="term" value="P:cell wall mannoprotein biosynthetic process"/>
    <property type="evidence" value="ECO:0007669"/>
    <property type="project" value="EnsemblFungi"/>
</dbReference>
<dbReference type="InterPro" id="IPR029044">
    <property type="entry name" value="Nucleotide-diphossugar_trans"/>
</dbReference>
<dbReference type="InterPro" id="IPR008630">
    <property type="entry name" value="Glyco_trans_34"/>
</dbReference>
<name>Q5AVW8_EMENI</name>
<dbReference type="KEGG" id="ani:ANIA_07562"/>
<reference evidence="7" key="2">
    <citation type="journal article" date="2009" name="Fungal Genet. Biol.">
        <title>The 2008 update of the Aspergillus nidulans genome annotation: a community effort.</title>
        <authorList>
            <person name="Wortman J.R."/>
            <person name="Gilsenan J.M."/>
            <person name="Joardar V."/>
            <person name="Deegan J."/>
            <person name="Clutterbuck J."/>
            <person name="Andersen M.R."/>
            <person name="Archer D."/>
            <person name="Bencina M."/>
            <person name="Braus G."/>
            <person name="Coutinho P."/>
            <person name="von Dohren H."/>
            <person name="Doonan J."/>
            <person name="Driessen A.J."/>
            <person name="Durek P."/>
            <person name="Espeso E."/>
            <person name="Fekete E."/>
            <person name="Flipphi M."/>
            <person name="Estrada C.G."/>
            <person name="Geysens S."/>
            <person name="Goldman G."/>
            <person name="de Groot P.W."/>
            <person name="Hansen K."/>
            <person name="Harris S.D."/>
            <person name="Heinekamp T."/>
            <person name="Helmstaedt K."/>
            <person name="Henrissat B."/>
            <person name="Hofmann G."/>
            <person name="Homan T."/>
            <person name="Horio T."/>
            <person name="Horiuchi H."/>
            <person name="James S."/>
            <person name="Jones M."/>
            <person name="Karaffa L."/>
            <person name="Karanyi Z."/>
            <person name="Kato M."/>
            <person name="Keller N."/>
            <person name="Kelly D.E."/>
            <person name="Kiel J.A."/>
            <person name="Kim J.M."/>
            <person name="van der Klei I.J."/>
            <person name="Klis F.M."/>
            <person name="Kovalchuk A."/>
            <person name="Krasevec N."/>
            <person name="Kubicek C.P."/>
            <person name="Liu B."/>
            <person name="Maccabe A."/>
            <person name="Meyer V."/>
            <person name="Mirabito P."/>
            <person name="Miskei M."/>
            <person name="Mos M."/>
            <person name="Mullins J."/>
            <person name="Nelson D.R."/>
            <person name="Nielsen J."/>
            <person name="Oakley B.R."/>
            <person name="Osmani S.A."/>
            <person name="Pakula T."/>
            <person name="Paszewski A."/>
            <person name="Paulsen I."/>
            <person name="Pilsyk S."/>
            <person name="Pocsi I."/>
            <person name="Punt P.J."/>
            <person name="Ram A.F."/>
            <person name="Ren Q."/>
            <person name="Robellet X."/>
            <person name="Robson G."/>
            <person name="Seiboth B."/>
            <person name="van Solingen P."/>
            <person name="Specht T."/>
            <person name="Sun J."/>
            <person name="Taheri-Talesh N."/>
            <person name="Takeshita N."/>
            <person name="Ussery D."/>
            <person name="vanKuyk P.A."/>
            <person name="Visser H."/>
            <person name="van de Vondervoort P.J."/>
            <person name="de Vries R.P."/>
            <person name="Walton J."/>
            <person name="Xiang X."/>
            <person name="Xiong Y."/>
            <person name="Zeng A.P."/>
            <person name="Brandt B.W."/>
            <person name="Cornell M.J."/>
            <person name="van den Hondel C.A."/>
            <person name="Visser J."/>
            <person name="Oliver S.G."/>
            <person name="Turner G."/>
        </authorList>
    </citation>
    <scope>GENOME REANNOTATION</scope>
    <source>
        <strain evidence="7">FGSC A4 / ATCC 38163 / CBS 112.46 / NRRL 194 / M139</strain>
    </source>
</reference>
<dbReference type="EMBL" id="BN001304">
    <property type="protein sequence ID" value="CBF79634.1"/>
    <property type="molecule type" value="Genomic_DNA"/>
</dbReference>
<accession>Q5AVW8</accession>
<keyword evidence="7" id="KW-1185">Reference proteome</keyword>
<dbReference type="Proteomes" id="UP000000560">
    <property type="component" value="Chromosome IV"/>
</dbReference>